<comment type="caution">
    <text evidence="1">The sequence shown here is derived from an EMBL/GenBank/DDBJ whole genome shotgun (WGS) entry which is preliminary data.</text>
</comment>
<accession>A0ABS4LK74</accession>
<evidence type="ECO:0000313" key="2">
    <source>
        <dbReference type="Proteomes" id="UP001519309"/>
    </source>
</evidence>
<name>A0ABS4LK74_9ACTN</name>
<evidence type="ECO:0000313" key="1">
    <source>
        <dbReference type="EMBL" id="MBP2047790.1"/>
    </source>
</evidence>
<dbReference type="Proteomes" id="UP001519309">
    <property type="component" value="Unassembled WGS sequence"/>
</dbReference>
<sequence>MILPCVASAIAGADVQTAVYEDETTNGVTSLGKPSVTA</sequence>
<dbReference type="EMBL" id="JAGGLP010000001">
    <property type="protein sequence ID" value="MBP2047790.1"/>
    <property type="molecule type" value="Genomic_DNA"/>
</dbReference>
<keyword evidence="2" id="KW-1185">Reference proteome</keyword>
<proteinExistence type="predicted"/>
<reference evidence="1 2" key="1">
    <citation type="submission" date="2021-03" db="EMBL/GenBank/DDBJ databases">
        <title>Genomic Encyclopedia of Type Strains, Phase IV (KMG-IV): sequencing the most valuable type-strain genomes for metagenomic binning, comparative biology and taxonomic classification.</title>
        <authorList>
            <person name="Goeker M."/>
        </authorList>
    </citation>
    <scope>NUCLEOTIDE SEQUENCE [LARGE SCALE GENOMIC DNA]</scope>
    <source>
        <strain evidence="1 2">DSM 40499</strain>
    </source>
</reference>
<organism evidence="1 2">
    <name type="scientific">Streptomyces griseochromogenes</name>
    <dbReference type="NCBI Taxonomy" id="68214"/>
    <lineage>
        <taxon>Bacteria</taxon>
        <taxon>Bacillati</taxon>
        <taxon>Actinomycetota</taxon>
        <taxon>Actinomycetes</taxon>
        <taxon>Kitasatosporales</taxon>
        <taxon>Streptomycetaceae</taxon>
        <taxon>Streptomyces</taxon>
    </lineage>
</organism>
<protein>
    <submittedName>
        <fullName evidence="1">Uncharacterized protein</fullName>
    </submittedName>
</protein>
<gene>
    <name evidence="1" type="ORF">J2Z21_000712</name>
</gene>